<name>A0ABW0I0S3_9BACL</name>
<dbReference type="RefSeq" id="WP_378137802.1">
    <property type="nucleotide sequence ID" value="NZ_JBHSMI010000052.1"/>
</dbReference>
<evidence type="ECO:0000313" key="2">
    <source>
        <dbReference type="Proteomes" id="UP001596113"/>
    </source>
</evidence>
<comment type="caution">
    <text evidence="1">The sequence shown here is derived from an EMBL/GenBank/DDBJ whole genome shotgun (WGS) entry which is preliminary data.</text>
</comment>
<evidence type="ECO:0000313" key="1">
    <source>
        <dbReference type="EMBL" id="MFC5406006.1"/>
    </source>
</evidence>
<sequence>MTKRLAIVALVLLALYGASWPLRHSQGQDAKTPAQVVYSQNGVHIVLSASGNKVAPMKMSKFAMSLSDVEGRPIPNASVTMNLQMPRMFCGVIPTTVQSTKPGAYEAAGIPVMRGRWEAEASISIGKEHFSVTLPFDVG</sequence>
<organism evidence="1 2">
    <name type="scientific">Cohnella soli</name>
    <dbReference type="NCBI Taxonomy" id="425005"/>
    <lineage>
        <taxon>Bacteria</taxon>
        <taxon>Bacillati</taxon>
        <taxon>Bacillota</taxon>
        <taxon>Bacilli</taxon>
        <taxon>Bacillales</taxon>
        <taxon>Paenibacillaceae</taxon>
        <taxon>Cohnella</taxon>
    </lineage>
</organism>
<keyword evidence="2" id="KW-1185">Reference proteome</keyword>
<reference evidence="2" key="1">
    <citation type="journal article" date="2019" name="Int. J. Syst. Evol. Microbiol.">
        <title>The Global Catalogue of Microorganisms (GCM) 10K type strain sequencing project: providing services to taxonomists for standard genome sequencing and annotation.</title>
        <authorList>
            <consortium name="The Broad Institute Genomics Platform"/>
            <consortium name="The Broad Institute Genome Sequencing Center for Infectious Disease"/>
            <person name="Wu L."/>
            <person name="Ma J."/>
        </authorList>
    </citation>
    <scope>NUCLEOTIDE SEQUENCE [LARGE SCALE GENOMIC DNA]</scope>
    <source>
        <strain evidence="2">CGMCC 1.18575</strain>
    </source>
</reference>
<evidence type="ECO:0008006" key="3">
    <source>
        <dbReference type="Google" id="ProtNLM"/>
    </source>
</evidence>
<accession>A0ABW0I0S3</accession>
<dbReference type="Proteomes" id="UP001596113">
    <property type="component" value="Unassembled WGS sequence"/>
</dbReference>
<protein>
    <recommendedName>
        <fullName evidence="3">YtkA-like domain-containing protein</fullName>
    </recommendedName>
</protein>
<dbReference type="EMBL" id="JBHSMI010000052">
    <property type="protein sequence ID" value="MFC5406006.1"/>
    <property type="molecule type" value="Genomic_DNA"/>
</dbReference>
<gene>
    <name evidence="1" type="ORF">ACFPOF_24965</name>
</gene>
<proteinExistence type="predicted"/>